<keyword evidence="4" id="KW-1185">Reference proteome</keyword>
<feature type="region of interest" description="Disordered" evidence="1">
    <location>
        <begin position="118"/>
        <end position="159"/>
    </location>
</feature>
<proteinExistence type="predicted"/>
<gene>
    <name evidence="2" type="ORF">VKT23_000270</name>
    <name evidence="3" type="ORF">VKT23_000274</name>
</gene>
<evidence type="ECO:0000313" key="4">
    <source>
        <dbReference type="Proteomes" id="UP001498398"/>
    </source>
</evidence>
<evidence type="ECO:0000313" key="2">
    <source>
        <dbReference type="EMBL" id="KAK7472148.1"/>
    </source>
</evidence>
<reference evidence="3 4" key="1">
    <citation type="submission" date="2024-01" db="EMBL/GenBank/DDBJ databases">
        <title>A draft genome for the cacao thread blight pathogen Marasmiellus scandens.</title>
        <authorList>
            <person name="Baruah I.K."/>
            <person name="Leung J."/>
            <person name="Bukari Y."/>
            <person name="Amoako-Attah I."/>
            <person name="Meinhardt L.W."/>
            <person name="Bailey B.A."/>
            <person name="Cohen S.P."/>
        </authorList>
    </citation>
    <scope>NUCLEOTIDE SEQUENCE [LARGE SCALE GENOMIC DNA]</scope>
    <source>
        <strain evidence="3 4">GH-19</strain>
    </source>
</reference>
<organism evidence="3 4">
    <name type="scientific">Marasmiellus scandens</name>
    <dbReference type="NCBI Taxonomy" id="2682957"/>
    <lineage>
        <taxon>Eukaryota</taxon>
        <taxon>Fungi</taxon>
        <taxon>Dikarya</taxon>
        <taxon>Basidiomycota</taxon>
        <taxon>Agaricomycotina</taxon>
        <taxon>Agaricomycetes</taxon>
        <taxon>Agaricomycetidae</taxon>
        <taxon>Agaricales</taxon>
        <taxon>Marasmiineae</taxon>
        <taxon>Omphalotaceae</taxon>
        <taxon>Marasmiellus</taxon>
    </lineage>
</organism>
<feature type="compositionally biased region" description="Acidic residues" evidence="1">
    <location>
        <begin position="125"/>
        <end position="138"/>
    </location>
</feature>
<dbReference type="EMBL" id="JBANRG010000001">
    <property type="protein sequence ID" value="KAK7472148.1"/>
    <property type="molecule type" value="Genomic_DNA"/>
</dbReference>
<sequence length="180" mass="20133">MSLPDISSMDMTYLLASGRPAPYQPRSRVFGQHSETAMVRIVRNAHTRGVTSRFTGYRFARSESEPMHSINREDRERTILDLHHKLQQLNEAMSTKEGDCLDLSSVSDMVSALMEGGAFGTSDECQGDNEDGSLDDPVDDSRKQLPVEPRDSSDSGKEGLNVSILAMLLRYFTKNQMDKQ</sequence>
<protein>
    <submittedName>
        <fullName evidence="3">Uncharacterized protein</fullName>
    </submittedName>
</protein>
<evidence type="ECO:0000256" key="1">
    <source>
        <dbReference type="SAM" id="MobiDB-lite"/>
    </source>
</evidence>
<dbReference type="Proteomes" id="UP001498398">
    <property type="component" value="Unassembled WGS sequence"/>
</dbReference>
<comment type="caution">
    <text evidence="3">The sequence shown here is derived from an EMBL/GenBank/DDBJ whole genome shotgun (WGS) entry which is preliminary data.</text>
</comment>
<accession>A0ABR1K4M9</accession>
<feature type="compositionally biased region" description="Basic and acidic residues" evidence="1">
    <location>
        <begin position="139"/>
        <end position="157"/>
    </location>
</feature>
<dbReference type="EMBL" id="JBANRG010000001">
    <property type="protein sequence ID" value="KAK7472152.1"/>
    <property type="molecule type" value="Genomic_DNA"/>
</dbReference>
<evidence type="ECO:0000313" key="3">
    <source>
        <dbReference type="EMBL" id="KAK7472152.1"/>
    </source>
</evidence>
<name>A0ABR1K4M9_9AGAR</name>